<organism evidence="16">
    <name type="scientific">Streptococcus thermophilus</name>
    <dbReference type="NCBI Taxonomy" id="1308"/>
    <lineage>
        <taxon>Bacteria</taxon>
        <taxon>Bacillati</taxon>
        <taxon>Bacillota</taxon>
        <taxon>Bacilli</taxon>
        <taxon>Lactobacillales</taxon>
        <taxon>Streptococcaceae</taxon>
        <taxon>Streptococcus</taxon>
    </lineage>
</organism>
<dbReference type="InterPro" id="IPR015500">
    <property type="entry name" value="Peptidase_S8_subtilisin-rel"/>
</dbReference>
<dbReference type="InterPro" id="IPR023828">
    <property type="entry name" value="Peptidase_S8_Ser-AS"/>
</dbReference>
<keyword evidence="7 11" id="KW-0378">Hydrolase</keyword>
<gene>
    <name evidence="16" type="primary">prtS</name>
</gene>
<feature type="compositionally biased region" description="Low complexity" evidence="13">
    <location>
        <begin position="102"/>
        <end position="115"/>
    </location>
</feature>
<dbReference type="InterPro" id="IPR023827">
    <property type="entry name" value="Peptidase_S8_Asp-AS"/>
</dbReference>
<evidence type="ECO:0000313" key="16">
    <source>
        <dbReference type="EMBL" id="BBQ09552.1"/>
    </source>
</evidence>
<keyword evidence="4 11" id="KW-0645">Protease</keyword>
<dbReference type="SUPFAM" id="SSF52025">
    <property type="entry name" value="PA domain"/>
    <property type="match status" value="1"/>
</dbReference>
<dbReference type="InterPro" id="IPR019931">
    <property type="entry name" value="LPXTG_anchor"/>
</dbReference>
<evidence type="ECO:0000256" key="10">
    <source>
        <dbReference type="PIRSR" id="PIRSR615500-1"/>
    </source>
</evidence>
<dbReference type="InterPro" id="IPR046450">
    <property type="entry name" value="PA_dom_sf"/>
</dbReference>
<dbReference type="Gene3D" id="3.40.50.200">
    <property type="entry name" value="Peptidase S8/S53 domain"/>
    <property type="match status" value="1"/>
</dbReference>
<feature type="chain" id="PRO_5028334119" evidence="14">
    <location>
        <begin position="36"/>
        <end position="1618"/>
    </location>
</feature>
<dbReference type="InterPro" id="IPR009063">
    <property type="entry name" value="Ig/albumin-bd_sf"/>
</dbReference>
<evidence type="ECO:0000256" key="2">
    <source>
        <dbReference type="ARBA" id="ARBA00022512"/>
    </source>
</evidence>
<dbReference type="InterPro" id="IPR051048">
    <property type="entry name" value="Peptidase_S8/S53_subtilisin"/>
</dbReference>
<dbReference type="Pfam" id="PF00082">
    <property type="entry name" value="Peptidase_S8"/>
    <property type="match status" value="1"/>
</dbReference>
<dbReference type="Gene3D" id="3.50.30.30">
    <property type="match status" value="1"/>
</dbReference>
<dbReference type="InterPro" id="IPR034216">
    <property type="entry name" value="C5a_Peptidase"/>
</dbReference>
<keyword evidence="5 14" id="KW-0732">Signal</keyword>
<name>A0A6S4RTL8_STRTR</name>
<feature type="signal peptide" evidence="14">
    <location>
        <begin position="1"/>
        <end position="35"/>
    </location>
</feature>
<evidence type="ECO:0000256" key="14">
    <source>
        <dbReference type="SAM" id="SignalP"/>
    </source>
</evidence>
<keyword evidence="16" id="KW-0261">Viral envelope protein</keyword>
<dbReference type="NCBIfam" id="TIGR01168">
    <property type="entry name" value="YSIRK_signal"/>
    <property type="match status" value="1"/>
</dbReference>
<dbReference type="Pfam" id="PF07554">
    <property type="entry name" value="FIVAR"/>
    <property type="match status" value="3"/>
</dbReference>
<dbReference type="InterPro" id="IPR000209">
    <property type="entry name" value="Peptidase_S8/S53_dom"/>
</dbReference>
<feature type="compositionally biased region" description="Polar residues" evidence="13">
    <location>
        <begin position="1568"/>
        <end position="1587"/>
    </location>
</feature>
<evidence type="ECO:0000256" key="12">
    <source>
        <dbReference type="RuleBase" id="RU003355"/>
    </source>
</evidence>
<evidence type="ECO:0000256" key="6">
    <source>
        <dbReference type="ARBA" id="ARBA00022737"/>
    </source>
</evidence>
<dbReference type="PROSITE" id="PS51892">
    <property type="entry name" value="SUBTILASE"/>
    <property type="match status" value="1"/>
</dbReference>
<dbReference type="InterPro" id="IPR022398">
    <property type="entry name" value="Peptidase_S8_His-AS"/>
</dbReference>
<evidence type="ECO:0000256" key="7">
    <source>
        <dbReference type="ARBA" id="ARBA00022801"/>
    </source>
</evidence>
<dbReference type="InterPro" id="IPR036852">
    <property type="entry name" value="Peptidase_S8/S53_dom_sf"/>
</dbReference>
<dbReference type="Pfam" id="PF06280">
    <property type="entry name" value="fn3_5"/>
    <property type="match status" value="1"/>
</dbReference>
<feature type="active site" description="Charge relay system" evidence="10 11">
    <location>
        <position position="600"/>
    </location>
</feature>
<reference evidence="16" key="1">
    <citation type="journal article" date="2020" name="Biosci Microbiota Food Health">
        <title>Isolation and characterization of Streptococcus thermophilus possessing prtS gene from raw milk in Japan.</title>
        <authorList>
            <person name="Yamamoto E."/>
            <person name="Watanabe R."/>
            <person name="Koizumi A."/>
            <person name="Ishida T."/>
            <person name="Kimura K."/>
        </authorList>
    </citation>
    <scope>NUCLEOTIDE SEQUENCE</scope>
    <source>
        <strain evidence="16">ME-722</strain>
    </source>
</reference>
<dbReference type="SUPFAM" id="SSF46997">
    <property type="entry name" value="Bacterial immunoglobulin/albumin-binding domains"/>
    <property type="match status" value="3"/>
</dbReference>
<dbReference type="PROSITE" id="PS50847">
    <property type="entry name" value="GRAM_POS_ANCHORING"/>
    <property type="match status" value="1"/>
</dbReference>
<dbReference type="Gene3D" id="1.20.5.420">
    <property type="entry name" value="Immunoglobulin FC, subunit C"/>
    <property type="match status" value="2"/>
</dbReference>
<feature type="compositionally biased region" description="Low complexity" evidence="13">
    <location>
        <begin position="57"/>
        <end position="83"/>
    </location>
</feature>
<accession>A0A6S4RTL8</accession>
<dbReference type="PROSITE" id="PS00137">
    <property type="entry name" value="SUBTILASE_HIS"/>
    <property type="match status" value="1"/>
</dbReference>
<feature type="domain" description="Gram-positive cocci surface proteins LPxTG" evidence="15">
    <location>
        <begin position="1584"/>
        <end position="1618"/>
    </location>
</feature>
<dbReference type="PRINTS" id="PR00723">
    <property type="entry name" value="SUBTILISIN"/>
</dbReference>
<feature type="active site" description="Charge relay system" evidence="10 11">
    <location>
        <position position="205"/>
    </location>
</feature>
<dbReference type="InterPro" id="IPR003137">
    <property type="entry name" value="PA_domain"/>
</dbReference>
<dbReference type="PROSITE" id="PS00136">
    <property type="entry name" value="SUBTILASE_ASP"/>
    <property type="match status" value="1"/>
</dbReference>
<dbReference type="Gene3D" id="2.60.40.1710">
    <property type="entry name" value="Subtilisin-like superfamily"/>
    <property type="match status" value="1"/>
</dbReference>
<dbReference type="NCBIfam" id="TIGR01167">
    <property type="entry name" value="LPXTG_anchor"/>
    <property type="match status" value="1"/>
</dbReference>
<dbReference type="GO" id="GO:0004252">
    <property type="term" value="F:serine-type endopeptidase activity"/>
    <property type="evidence" value="ECO:0007669"/>
    <property type="project" value="UniProtKB-UniRule"/>
</dbReference>
<keyword evidence="16" id="KW-0946">Virion</keyword>
<dbReference type="InterPro" id="IPR005877">
    <property type="entry name" value="YSIRK_signal_dom"/>
</dbReference>
<dbReference type="InterPro" id="IPR013783">
    <property type="entry name" value="Ig-like_fold"/>
</dbReference>
<dbReference type="PANTHER" id="PTHR43399:SF4">
    <property type="entry name" value="CELL WALL-ASSOCIATED PROTEASE"/>
    <property type="match status" value="1"/>
</dbReference>
<dbReference type="GO" id="GO:0006508">
    <property type="term" value="P:proteolysis"/>
    <property type="evidence" value="ECO:0007669"/>
    <property type="project" value="UniProtKB-KW"/>
</dbReference>
<dbReference type="CDD" id="cd07475">
    <property type="entry name" value="Peptidases_S8_C5a_Peptidase"/>
    <property type="match status" value="1"/>
</dbReference>
<dbReference type="PANTHER" id="PTHR43399">
    <property type="entry name" value="SUBTILISIN-RELATED"/>
    <property type="match status" value="1"/>
</dbReference>
<keyword evidence="6" id="KW-0677">Repeat</keyword>
<dbReference type="SUPFAM" id="SSF52743">
    <property type="entry name" value="Subtilisin-like"/>
    <property type="match status" value="1"/>
</dbReference>
<evidence type="ECO:0000256" key="8">
    <source>
        <dbReference type="ARBA" id="ARBA00022825"/>
    </source>
</evidence>
<keyword evidence="3" id="KW-0964">Secreted</keyword>
<evidence type="ECO:0000256" key="3">
    <source>
        <dbReference type="ARBA" id="ARBA00022525"/>
    </source>
</evidence>
<evidence type="ECO:0000256" key="4">
    <source>
        <dbReference type="ARBA" id="ARBA00022670"/>
    </source>
</evidence>
<dbReference type="PROSITE" id="PS00138">
    <property type="entry name" value="SUBTILASE_SER"/>
    <property type="match status" value="1"/>
</dbReference>
<dbReference type="Gene3D" id="2.60.40.10">
    <property type="entry name" value="Immunoglobulins"/>
    <property type="match status" value="1"/>
</dbReference>
<keyword evidence="8 11" id="KW-0720">Serine protease</keyword>
<dbReference type="Gene3D" id="1.20.120.1850">
    <property type="entry name" value="Ebh helix bundles repeating unit (S and A modules)"/>
    <property type="match status" value="1"/>
</dbReference>
<dbReference type="EMBL" id="LC514594">
    <property type="protein sequence ID" value="BBQ09552.1"/>
    <property type="molecule type" value="Genomic_DNA"/>
</dbReference>
<feature type="region of interest" description="Disordered" evidence="13">
    <location>
        <begin position="57"/>
        <end position="140"/>
    </location>
</feature>
<feature type="active site" description="Charge relay system" evidence="10 11">
    <location>
        <position position="271"/>
    </location>
</feature>
<feature type="compositionally biased region" description="Polar residues" evidence="13">
    <location>
        <begin position="127"/>
        <end position="140"/>
    </location>
</feature>
<feature type="region of interest" description="Disordered" evidence="13">
    <location>
        <begin position="1500"/>
        <end position="1587"/>
    </location>
</feature>
<keyword evidence="9" id="KW-0572">Peptidoglycan-anchor</keyword>
<dbReference type="CDD" id="cd02133">
    <property type="entry name" value="PA_C5a_like"/>
    <property type="match status" value="1"/>
</dbReference>
<keyword evidence="2" id="KW-0134">Cell wall</keyword>
<evidence type="ECO:0000259" key="15">
    <source>
        <dbReference type="PROSITE" id="PS50847"/>
    </source>
</evidence>
<evidence type="ECO:0000256" key="13">
    <source>
        <dbReference type="SAM" id="MobiDB-lite"/>
    </source>
</evidence>
<dbReference type="Pfam" id="PF02225">
    <property type="entry name" value="PA"/>
    <property type="match status" value="1"/>
</dbReference>
<sequence length="1618" mass="173109">MKKKETFSLRKYKIGTVSVLLGAVFLFAGAPSVAADELTSLVETKVEATVPDAIVSESASESPVAEELVDTSVEATSTDVTTTDNEEETLGSESPVVEELVDTSVEATSTDVTTTDNEEETPGSEALENSANTEVETTQPAVETPAISEKKVEEEEKLSVADETTAITNQEEAKPQNIDSNTIITVPKVWYSGYKGEGTVVAIIDSGLDVDHDVLHISDLSTAKYKSEKEIEAAKEAAGITYGEWFNDKVVFGYNYVDVNTVLKEEDKRSHGMHVTSIATGNPTQPVAGQLMYGVAPEAQVMFMRVFSDLKATTGAALYVKAIEDAVKLGADSINLSLGGANGSVVNMNENVTAAIEAARRAGVSVVIAAGNDGTFGSGHSNPSADYPDYGLVGAPSTARDAISVASYNNTTVGSKVINIIGLENNADLNYGKSSFDNPEKSPVPFEIGKEYEYVYAGIGQASDFDGLDLTGKLALIKRGTISFSEKIANATAAGAVGVVIFNSRPDEANVSMQLDDTAIAIPSVFIPLEFGEALAANSYKIAFNNETDIRPNPEAGLLSDFSSWGLSADGELKPDLAAPGGAIYAAINDNDYANMQGTSMASPHVAGAAVLVKQYLQATYPTKSPQEIEALVKHLLMSTAKAHVNKETTAYTSPRQQGAGIIDTAAAISTGLYLTGEDGYGSITLGNVEDTFSFTVTLHNITNEDKTLNYSTQLTTDTVQNGLITLAPRLLAEIPGGKVTVQANSSTTVTINVDASSFAEELTGLMKNGYYLEGFVRFTDVADGGDIVSIPYIGFRGEFQNLAVLEEPIYNLIADGKGGFYFEPVTAQPDSVDISHHYTGLVTGSTELIYSTDKRSDFAIKKTLGTFKNEAGYFVLELDESGKPHLAISPNGDDNQDSLAFKGVFLRNYTDLVASVYAADDTERTNPLWESQPQSGNKNFYSGDPKNPKSSIIYPTEWNGTDSEGNALADGKYQYVLTYSSEVPGAAVQTMIFDVIIDRESPVITTATYDETNFTFNPRPAIEKGESGLYREQVFYLVADASGVTTIPSLLENGDVTVSDNKVFVAQNDDGSFTLPLDLADISKFYYTVEDYAGNISYEKVENLISIGNEKGLVTVNILDKDTNSPVPILFSYSVTDEIGKIVAELPRYAGDTSVLKLPFGTYTFDLFLYDTEWSSLAGETKAVVTISEENSTAEVNFYVTLKDKANLLVDIDALLPSGSTIQLVTADGQTIQLPNAKYSKTDYGKFVPVGTYTILPTLPEGYEFLEELDVAVLANQSNVKKLTLINKVALKKLIAELAGLEETARYYNASPELQTAYAKALEDANAVYANKHNQAQVDSTLASLVAAREQLNGQATDKEKLIAEVSNYTPTQANFIYFNAENTKQIAYDTAVRSAQLVLNQENVTQAVVNQALADLLAAKAGLDGQKTDISALRSAVSVSSVLKATDAKYLNASENVKQAYDQAVEAAKAILADESASQASVDQALAVLTSAQAELDGVATSTNDAKEPANTATDKKDEGTVTPPPIDSEKVDVQAPPVKDTGNSGHVPIGQKPNPQPTLPRPVTLQASLSSPNQEKQVTQLPNTGENDTRYYLVLGVIIGLGTLLVSKRRHKEEV</sequence>
<evidence type="ECO:0000256" key="5">
    <source>
        <dbReference type="ARBA" id="ARBA00022729"/>
    </source>
</evidence>
<evidence type="ECO:0000256" key="11">
    <source>
        <dbReference type="PROSITE-ProRule" id="PRU01240"/>
    </source>
</evidence>
<comment type="similarity">
    <text evidence="1 11 12">Belongs to the peptidase S8 family.</text>
</comment>
<protein>
    <submittedName>
        <fullName evidence="16">Cell envelope proteinase</fullName>
    </submittedName>
</protein>
<evidence type="ECO:0000256" key="1">
    <source>
        <dbReference type="ARBA" id="ARBA00011073"/>
    </source>
</evidence>
<dbReference type="GO" id="GO:0016020">
    <property type="term" value="C:membrane"/>
    <property type="evidence" value="ECO:0007669"/>
    <property type="project" value="InterPro"/>
</dbReference>
<dbReference type="InterPro" id="IPR010435">
    <property type="entry name" value="C5a/SBT2-like_Fn3"/>
</dbReference>
<proteinExistence type="inferred from homology"/>
<evidence type="ECO:0000256" key="9">
    <source>
        <dbReference type="ARBA" id="ARBA00023088"/>
    </source>
</evidence>
<dbReference type="Pfam" id="PF00746">
    <property type="entry name" value="Gram_pos_anchor"/>
    <property type="match status" value="1"/>
</dbReference>
<dbReference type="Pfam" id="PF04650">
    <property type="entry name" value="YSIRK_signal"/>
    <property type="match status" value="1"/>
</dbReference>